<dbReference type="Pfam" id="PF07690">
    <property type="entry name" value="MFS_1"/>
    <property type="match status" value="1"/>
</dbReference>
<keyword evidence="6 9" id="KW-1133">Transmembrane helix</keyword>
<feature type="transmembrane region" description="Helical" evidence="9">
    <location>
        <begin position="255"/>
        <end position="275"/>
    </location>
</feature>
<comment type="subcellular location">
    <subcellularLocation>
        <location evidence="1">Cell membrane</location>
        <topology evidence="1">Multi-pass membrane protein</topology>
    </subcellularLocation>
</comment>
<dbReference type="NCBIfam" id="TIGR00711">
    <property type="entry name" value="efflux_EmrB"/>
    <property type="match status" value="1"/>
</dbReference>
<feature type="transmembrane region" description="Helical" evidence="9">
    <location>
        <begin position="122"/>
        <end position="143"/>
    </location>
</feature>
<evidence type="ECO:0000256" key="7">
    <source>
        <dbReference type="ARBA" id="ARBA00023136"/>
    </source>
</evidence>
<proteinExistence type="inferred from homology"/>
<gene>
    <name evidence="11" type="ORF">FL583_03885</name>
</gene>
<dbReference type="Gene3D" id="1.20.1720.10">
    <property type="entry name" value="Multidrug resistance protein D"/>
    <property type="match status" value="1"/>
</dbReference>
<dbReference type="PROSITE" id="PS50850">
    <property type="entry name" value="MFS"/>
    <property type="match status" value="1"/>
</dbReference>
<dbReference type="SUPFAM" id="SSF103473">
    <property type="entry name" value="MFS general substrate transporter"/>
    <property type="match status" value="1"/>
</dbReference>
<evidence type="ECO:0000313" key="11">
    <source>
        <dbReference type="EMBL" id="TQS46690.1"/>
    </source>
</evidence>
<evidence type="ECO:0000259" key="10">
    <source>
        <dbReference type="PROSITE" id="PS50850"/>
    </source>
</evidence>
<feature type="transmembrane region" description="Helical" evidence="9">
    <location>
        <begin position="321"/>
        <end position="340"/>
    </location>
</feature>
<dbReference type="OrthoDB" id="9807274at2"/>
<feature type="region of interest" description="Disordered" evidence="8">
    <location>
        <begin position="548"/>
        <end position="568"/>
    </location>
</feature>
<reference evidence="11 12" key="1">
    <citation type="submission" date="2019-07" db="EMBL/GenBank/DDBJ databases">
        <title>Cryptosporangium phraense sp. nov., isolated from plant litter.</title>
        <authorList>
            <person name="Suriyachadkun C."/>
        </authorList>
    </citation>
    <scope>NUCLEOTIDE SEQUENCE [LARGE SCALE GENOMIC DNA]</scope>
    <source>
        <strain evidence="11 12">A-T 5661</strain>
    </source>
</reference>
<dbReference type="InterPro" id="IPR011701">
    <property type="entry name" value="MFS"/>
</dbReference>
<dbReference type="InParanoid" id="A0A545AZD1"/>
<feature type="transmembrane region" description="Helical" evidence="9">
    <location>
        <begin position="89"/>
        <end position="110"/>
    </location>
</feature>
<evidence type="ECO:0000256" key="6">
    <source>
        <dbReference type="ARBA" id="ARBA00022989"/>
    </source>
</evidence>
<evidence type="ECO:0000313" key="12">
    <source>
        <dbReference type="Proteomes" id="UP000317982"/>
    </source>
</evidence>
<dbReference type="InterPro" id="IPR020846">
    <property type="entry name" value="MFS_dom"/>
</dbReference>
<feature type="domain" description="Major facilitator superfamily (MFS) profile" evidence="10">
    <location>
        <begin position="1"/>
        <end position="499"/>
    </location>
</feature>
<feature type="transmembrane region" description="Helical" evidence="9">
    <location>
        <begin position="61"/>
        <end position="83"/>
    </location>
</feature>
<feature type="transmembrane region" description="Helical" evidence="9">
    <location>
        <begin position="217"/>
        <end position="235"/>
    </location>
</feature>
<evidence type="ECO:0000256" key="4">
    <source>
        <dbReference type="ARBA" id="ARBA00022475"/>
    </source>
</evidence>
<feature type="transmembrane region" description="Helical" evidence="9">
    <location>
        <begin position="346"/>
        <end position="371"/>
    </location>
</feature>
<keyword evidence="7 9" id="KW-0472">Membrane</keyword>
<dbReference type="Gene3D" id="1.20.1250.20">
    <property type="entry name" value="MFS general substrate transporter like domains"/>
    <property type="match status" value="1"/>
</dbReference>
<feature type="transmembrane region" description="Helical" evidence="9">
    <location>
        <begin position="31"/>
        <end position="49"/>
    </location>
</feature>
<evidence type="ECO:0000256" key="9">
    <source>
        <dbReference type="SAM" id="Phobius"/>
    </source>
</evidence>
<evidence type="ECO:0000256" key="3">
    <source>
        <dbReference type="ARBA" id="ARBA00022448"/>
    </source>
</evidence>
<keyword evidence="12" id="KW-1185">Reference proteome</keyword>
<dbReference type="FunFam" id="1.20.1720.10:FF:000004">
    <property type="entry name" value="EmrB/QacA family drug resistance transporter"/>
    <property type="match status" value="1"/>
</dbReference>
<comment type="caution">
    <text evidence="11">The sequence shown here is derived from an EMBL/GenBank/DDBJ whole genome shotgun (WGS) entry which is preliminary data.</text>
</comment>
<feature type="transmembrane region" description="Helical" evidence="9">
    <location>
        <begin position="295"/>
        <end position="314"/>
    </location>
</feature>
<keyword evidence="4" id="KW-1003">Cell membrane</keyword>
<sequence>MLGMFLSALDQTVVATAIRTIADDLDGFDLQAWATTAFLITSTIVTPLYGKLSDIFGRKPLFLTAIGIFLLGSLLCGISSSMYELAAFRAIQGLGAGGLMSLAFAIIGDIVPPRERSKYQGYFMAVFGTSSVLGPVIGGFFAGAETILGTAGWRWIFWVNLPVGAVALVVVSRVLNVAHTPREHRIDWPGALALVLGLVPLLTVAEQGRDWGWGSGRSIACFVVGIIGIGLFLLAERLYGDEALLPLRMFRGRTFAVGSAGSLIIGMGMFGAMALLPQYLQIVKGSSPTVGGLQMLPLVLGIMSAAAVSGTVITRTGRYRIFPLIGGVLMAVALLLFSRIGADTPLWSTMLVMAMFGAGLGVNMQPVILAVQNAVDPRDMGVATAAVTFFRQMGGTLGTAVFLSVLFSGLTSSISSAVRSAATTPEYRAALAAHPDQAASLQNSSGSLSDTSFITHLDDTLAHPFKVGFSDAMSTVFLLAAVIMALGVVILWMLPELPLRTQSGLQAREEAAADAAATAASHAAETAVKATGTLAGVATAAAAETAPTFAPPGVVEDLDTSDREPVTQ</sequence>
<feature type="transmembrane region" description="Helical" evidence="9">
    <location>
        <begin position="472"/>
        <end position="494"/>
    </location>
</feature>
<dbReference type="InterPro" id="IPR036259">
    <property type="entry name" value="MFS_trans_sf"/>
</dbReference>
<feature type="transmembrane region" description="Helical" evidence="9">
    <location>
        <begin position="188"/>
        <end position="205"/>
    </location>
</feature>
<feature type="transmembrane region" description="Helical" evidence="9">
    <location>
        <begin position="383"/>
        <end position="407"/>
    </location>
</feature>
<dbReference type="Proteomes" id="UP000317982">
    <property type="component" value="Unassembled WGS sequence"/>
</dbReference>
<dbReference type="CDD" id="cd17502">
    <property type="entry name" value="MFS_Azr1_MDR_like"/>
    <property type="match status" value="1"/>
</dbReference>
<keyword evidence="5 9" id="KW-0812">Transmembrane</keyword>
<comment type="similarity">
    <text evidence="2">Belongs to the major facilitator superfamily. TCR/Tet family.</text>
</comment>
<protein>
    <submittedName>
        <fullName evidence="11">MFS transporter</fullName>
    </submittedName>
</protein>
<evidence type="ECO:0000256" key="1">
    <source>
        <dbReference type="ARBA" id="ARBA00004651"/>
    </source>
</evidence>
<dbReference type="PANTHER" id="PTHR23501:SF197">
    <property type="entry name" value="COMD"/>
    <property type="match status" value="1"/>
</dbReference>
<evidence type="ECO:0000256" key="8">
    <source>
        <dbReference type="SAM" id="MobiDB-lite"/>
    </source>
</evidence>
<feature type="transmembrane region" description="Helical" evidence="9">
    <location>
        <begin position="155"/>
        <end position="176"/>
    </location>
</feature>
<dbReference type="InterPro" id="IPR004638">
    <property type="entry name" value="EmrB-like"/>
</dbReference>
<accession>A0A545AZD1</accession>
<dbReference type="GO" id="GO:0022857">
    <property type="term" value="F:transmembrane transporter activity"/>
    <property type="evidence" value="ECO:0007669"/>
    <property type="project" value="InterPro"/>
</dbReference>
<evidence type="ECO:0000256" key="2">
    <source>
        <dbReference type="ARBA" id="ARBA00007520"/>
    </source>
</evidence>
<dbReference type="EMBL" id="VIRS01000002">
    <property type="protein sequence ID" value="TQS46690.1"/>
    <property type="molecule type" value="Genomic_DNA"/>
</dbReference>
<dbReference type="AlphaFoldDB" id="A0A545AZD1"/>
<evidence type="ECO:0000256" key="5">
    <source>
        <dbReference type="ARBA" id="ARBA00022692"/>
    </source>
</evidence>
<dbReference type="GO" id="GO:0005886">
    <property type="term" value="C:plasma membrane"/>
    <property type="evidence" value="ECO:0007669"/>
    <property type="project" value="UniProtKB-SubCell"/>
</dbReference>
<organism evidence="11 12">
    <name type="scientific">Cryptosporangium phraense</name>
    <dbReference type="NCBI Taxonomy" id="2593070"/>
    <lineage>
        <taxon>Bacteria</taxon>
        <taxon>Bacillati</taxon>
        <taxon>Actinomycetota</taxon>
        <taxon>Actinomycetes</taxon>
        <taxon>Cryptosporangiales</taxon>
        <taxon>Cryptosporangiaceae</taxon>
        <taxon>Cryptosporangium</taxon>
    </lineage>
</organism>
<dbReference type="PANTHER" id="PTHR23501">
    <property type="entry name" value="MAJOR FACILITATOR SUPERFAMILY"/>
    <property type="match status" value="1"/>
</dbReference>
<name>A0A545AZD1_9ACTN</name>
<keyword evidence="3" id="KW-0813">Transport</keyword>